<sequence>MEPLADALEDAYPARLEHTMLLVRHRGETACVAYDFLPIEPTSPATAATLLSGGAVRGDRRVRALSRVPSRRCWRVGDTTPGLGGGGAAGVDAVARAFQSTYDASLRLRENGCREHTAAMALAMTGITLDLDALLIEGDANRSDDDA</sequence>
<accession>C1MJD4</accession>
<name>C1MJD4_MICPC</name>
<dbReference type="RefSeq" id="XP_003055813.1">
    <property type="nucleotide sequence ID" value="XM_003055767.1"/>
</dbReference>
<evidence type="ECO:0000313" key="2">
    <source>
        <dbReference type="Proteomes" id="UP000001876"/>
    </source>
</evidence>
<gene>
    <name evidence="1" type="ORF">MICPUCDRAFT_50898</name>
</gene>
<dbReference type="eggNOG" id="ENOG502RZWK">
    <property type="taxonomic scope" value="Eukaryota"/>
</dbReference>
<keyword evidence="2" id="KW-1185">Reference proteome</keyword>
<dbReference type="AlphaFoldDB" id="C1MJD4"/>
<reference evidence="1 2" key="1">
    <citation type="journal article" date="2009" name="Science">
        <title>Green evolution and dynamic adaptations revealed by genomes of the marine picoeukaryotes Micromonas.</title>
        <authorList>
            <person name="Worden A.Z."/>
            <person name="Lee J.H."/>
            <person name="Mock T."/>
            <person name="Rouze P."/>
            <person name="Simmons M.P."/>
            <person name="Aerts A.L."/>
            <person name="Allen A.E."/>
            <person name="Cuvelier M.L."/>
            <person name="Derelle E."/>
            <person name="Everett M.V."/>
            <person name="Foulon E."/>
            <person name="Grimwood J."/>
            <person name="Gundlach H."/>
            <person name="Henrissat B."/>
            <person name="Napoli C."/>
            <person name="McDonald S.M."/>
            <person name="Parker M.S."/>
            <person name="Rombauts S."/>
            <person name="Salamov A."/>
            <person name="Von Dassow P."/>
            <person name="Badger J.H."/>
            <person name="Coutinho P.M."/>
            <person name="Demir E."/>
            <person name="Dubchak I."/>
            <person name="Gentemann C."/>
            <person name="Eikrem W."/>
            <person name="Gready J.E."/>
            <person name="John U."/>
            <person name="Lanier W."/>
            <person name="Lindquist E.A."/>
            <person name="Lucas S."/>
            <person name="Mayer K.F."/>
            <person name="Moreau H."/>
            <person name="Not F."/>
            <person name="Otillar R."/>
            <person name="Panaud O."/>
            <person name="Pangilinan J."/>
            <person name="Paulsen I."/>
            <person name="Piegu B."/>
            <person name="Poliakov A."/>
            <person name="Robbens S."/>
            <person name="Schmutz J."/>
            <person name="Toulza E."/>
            <person name="Wyss T."/>
            <person name="Zelensky A."/>
            <person name="Zhou K."/>
            <person name="Armbrust E.V."/>
            <person name="Bhattacharya D."/>
            <person name="Goodenough U.W."/>
            <person name="Van de Peer Y."/>
            <person name="Grigoriev I.V."/>
        </authorList>
    </citation>
    <scope>NUCLEOTIDE SEQUENCE [LARGE SCALE GENOMIC DNA]</scope>
    <source>
        <strain evidence="1 2">CCMP1545</strain>
    </source>
</reference>
<dbReference type="PANTHER" id="PTHR36342:SF1">
    <property type="entry name" value="PTB DOMAIN ENGULFMENT ADAPTER"/>
    <property type="match status" value="1"/>
</dbReference>
<dbReference type="KEGG" id="mpp:MICPUCDRAFT_50898"/>
<dbReference type="EMBL" id="GG663735">
    <property type="protein sequence ID" value="EEH61065.1"/>
    <property type="molecule type" value="Genomic_DNA"/>
</dbReference>
<dbReference type="OMA" id="DCRDFTN"/>
<dbReference type="PANTHER" id="PTHR36342">
    <property type="entry name" value="PTB DOMAIN ENGULFMENT ADAPTER"/>
    <property type="match status" value="1"/>
</dbReference>
<dbReference type="Proteomes" id="UP000001876">
    <property type="component" value="Unassembled WGS sequence"/>
</dbReference>
<dbReference type="GeneID" id="9680358"/>
<organism evidence="2">
    <name type="scientific">Micromonas pusilla (strain CCMP1545)</name>
    <name type="common">Picoplanktonic green alga</name>
    <dbReference type="NCBI Taxonomy" id="564608"/>
    <lineage>
        <taxon>Eukaryota</taxon>
        <taxon>Viridiplantae</taxon>
        <taxon>Chlorophyta</taxon>
        <taxon>Mamiellophyceae</taxon>
        <taxon>Mamiellales</taxon>
        <taxon>Mamiellaceae</taxon>
        <taxon>Micromonas</taxon>
    </lineage>
</organism>
<evidence type="ECO:0000313" key="1">
    <source>
        <dbReference type="EMBL" id="EEH61065.1"/>
    </source>
</evidence>
<proteinExistence type="predicted"/>
<protein>
    <submittedName>
        <fullName evidence="1">Predicted protein</fullName>
    </submittedName>
</protein>